<gene>
    <name evidence="15" type="ORF">D623_10004078</name>
</gene>
<feature type="transmembrane region" description="Helical" evidence="13">
    <location>
        <begin position="366"/>
        <end position="393"/>
    </location>
</feature>
<dbReference type="AlphaFoldDB" id="S7QDB3"/>
<dbReference type="GO" id="GO:0006355">
    <property type="term" value="P:regulation of DNA-templated transcription"/>
    <property type="evidence" value="ECO:0007669"/>
    <property type="project" value="TreeGrafter"/>
</dbReference>
<keyword evidence="3" id="KW-0735">Signal-anchor</keyword>
<evidence type="ECO:0000256" key="8">
    <source>
        <dbReference type="ARBA" id="ARBA00039968"/>
    </source>
</evidence>
<evidence type="ECO:0000256" key="7">
    <source>
        <dbReference type="ARBA" id="ARBA00037816"/>
    </source>
</evidence>
<reference evidence="15 16" key="1">
    <citation type="journal article" date="2013" name="Nat. Commun.">
        <title>Genome analysis reveals insights into physiology and longevity of the Brandt's bat Myotis brandtii.</title>
        <authorList>
            <person name="Seim I."/>
            <person name="Fang X."/>
            <person name="Xiong Z."/>
            <person name="Lobanov A.V."/>
            <person name="Huang Z."/>
            <person name="Ma S."/>
            <person name="Feng Y."/>
            <person name="Turanov A.A."/>
            <person name="Zhu Y."/>
            <person name="Lenz T.L."/>
            <person name="Gerashchenko M.V."/>
            <person name="Fan D."/>
            <person name="Hee Yim S."/>
            <person name="Yao X."/>
            <person name="Jordan D."/>
            <person name="Xiong Y."/>
            <person name="Ma Y."/>
            <person name="Lyapunov A.N."/>
            <person name="Chen G."/>
            <person name="Kulakova O.I."/>
            <person name="Sun Y."/>
            <person name="Lee S.G."/>
            <person name="Bronson R.T."/>
            <person name="Moskalev A.A."/>
            <person name="Sunyaev S.R."/>
            <person name="Zhang G."/>
            <person name="Krogh A."/>
            <person name="Wang J."/>
            <person name="Gladyshev V.N."/>
        </authorList>
    </citation>
    <scope>NUCLEOTIDE SEQUENCE [LARGE SCALE GENOMIC DNA]</scope>
</reference>
<keyword evidence="2 13" id="KW-0812">Transmembrane</keyword>
<feature type="region of interest" description="Disordered" evidence="12">
    <location>
        <begin position="296"/>
        <end position="339"/>
    </location>
</feature>
<organism evidence="15 16">
    <name type="scientific">Myotis brandtii</name>
    <name type="common">Brandt's bat</name>
    <dbReference type="NCBI Taxonomy" id="109478"/>
    <lineage>
        <taxon>Eukaryota</taxon>
        <taxon>Metazoa</taxon>
        <taxon>Chordata</taxon>
        <taxon>Craniata</taxon>
        <taxon>Vertebrata</taxon>
        <taxon>Euteleostomi</taxon>
        <taxon>Mammalia</taxon>
        <taxon>Eutheria</taxon>
        <taxon>Laurasiatheria</taxon>
        <taxon>Chiroptera</taxon>
        <taxon>Yangochiroptera</taxon>
        <taxon>Vespertilionidae</taxon>
        <taxon>Myotis</taxon>
    </lineage>
</organism>
<evidence type="ECO:0000256" key="4">
    <source>
        <dbReference type="ARBA" id="ARBA00022989"/>
    </source>
</evidence>
<feature type="compositionally biased region" description="Acidic residues" evidence="12">
    <location>
        <begin position="113"/>
        <end position="133"/>
    </location>
</feature>
<dbReference type="NCBIfam" id="TIGR01107">
    <property type="entry name" value="Na_K_ATPase_bet"/>
    <property type="match status" value="1"/>
</dbReference>
<dbReference type="Gene3D" id="2.60.40.1660">
    <property type="entry name" value="Na, k-atpase alpha subunit"/>
    <property type="match status" value="1"/>
</dbReference>
<evidence type="ECO:0000256" key="3">
    <source>
        <dbReference type="ARBA" id="ARBA00022968"/>
    </source>
</evidence>
<feature type="region of interest" description="Disordered" evidence="12">
    <location>
        <begin position="51"/>
        <end position="141"/>
    </location>
</feature>
<dbReference type="PANTHER" id="PTHR11523">
    <property type="entry name" value="SODIUM/POTASSIUM-DEPENDENT ATPASE BETA SUBUNIT"/>
    <property type="match status" value="1"/>
</dbReference>
<comment type="subunit">
    <text evidence="11">Associates with a SMAD7-transcriptional complex. Interacts with SNW1 and TOR1AIP1. Does not associate with known Na,K-ATPase alpha-subunits.</text>
</comment>
<evidence type="ECO:0000256" key="12">
    <source>
        <dbReference type="SAM" id="MobiDB-lite"/>
    </source>
</evidence>
<evidence type="ECO:0000256" key="6">
    <source>
        <dbReference type="ARBA" id="ARBA00037398"/>
    </source>
</evidence>
<dbReference type="FunFam" id="2.60.40.1660:FF:000001">
    <property type="entry name" value="Sodium/potassium-transporting ATPase subunit beta"/>
    <property type="match status" value="1"/>
</dbReference>
<evidence type="ECO:0000256" key="5">
    <source>
        <dbReference type="ARBA" id="ARBA00023136"/>
    </source>
</evidence>
<evidence type="ECO:0000313" key="16">
    <source>
        <dbReference type="Proteomes" id="UP000052978"/>
    </source>
</evidence>
<name>S7QDB3_MYOBR</name>
<dbReference type="PROSITE" id="PS00391">
    <property type="entry name" value="ATPASE_NA_K_BETA_2"/>
    <property type="match status" value="1"/>
</dbReference>
<evidence type="ECO:0000313" key="15">
    <source>
        <dbReference type="EMBL" id="EPQ19197.1"/>
    </source>
</evidence>
<evidence type="ECO:0000256" key="14">
    <source>
        <dbReference type="SAM" id="SignalP"/>
    </source>
</evidence>
<dbReference type="GO" id="GO:0006813">
    <property type="term" value="P:potassium ion transport"/>
    <property type="evidence" value="ECO:0007669"/>
    <property type="project" value="InterPro"/>
</dbReference>
<proteinExistence type="inferred from homology"/>
<comment type="similarity">
    <text evidence="1">Belongs to the X(+)/potassium ATPases subunit beta family.</text>
</comment>
<comment type="subcellular location">
    <subcellularLocation>
        <location evidence="7">Nucleus inner membrane</location>
        <topology evidence="7">Single-pass type II membrane protein</topology>
    </subcellularLocation>
</comment>
<dbReference type="eggNOG" id="KOG3927">
    <property type="taxonomic scope" value="Eukaryota"/>
</dbReference>
<keyword evidence="4 13" id="KW-1133">Transmembrane helix</keyword>
<dbReference type="GO" id="GO:0005637">
    <property type="term" value="C:nuclear inner membrane"/>
    <property type="evidence" value="ECO:0007669"/>
    <property type="project" value="UniProtKB-SubCell"/>
</dbReference>
<sequence length="612" mass="69420">MGYVVSGALSALNLVYCTLAFASHVLYDSNFAECPLVLWDRLGDVGEPILAQSQQARPMDPTCQRDPTHSADAGEGPQEFGSRDDQDEVNQNYLADEEEEAEEEARVMVVPNLEEEEEEEEVKEEEEKDEEEGQGQPTGNTWWRKLQIMNEYLWDPEKRMSLARTVLGAQCTYSCTLKGTMGCEIAVGTGAGLGPPGPSRCGPWSPICLQRCSRCRCLAHSHLLNVWSNWGWCQQQVQAAAAAPITPSGTGPQEGEVEKPSEAIRAGTRHCSRCEWGQHRQQDDQDEVNQNYLADEEEEAEEEARVMVVPNLEEEEEEEEVKEEEEKDEEEGQGQPTGNTWWRKLQIMNEYLWDPEKRMSLARTGLILVIYFFFYASLAAVITLCMYTLFLTIGPYMPTFTERVKPPGVMIRPFAHSLNFNFNVSEPDTWQHYVISLNGFLQGYNDSLQEEMNVDCPPGQYFIQDGNEDEDKKACQFKRSFLKNCSGLEDPTFGYSTGQPCILLKMNRIVGFRPELGDPVKVSCKVQRGDENDIRSINYYPESASFDLRYYPYYGKMTHVNYTSPLVAMHFTDVVKNQAVPVQCQLKGKGIINDVINDRFVGRVIFTLNIET</sequence>
<dbReference type="Pfam" id="PF00287">
    <property type="entry name" value="Na_K-ATPase"/>
    <property type="match status" value="1"/>
</dbReference>
<dbReference type="InterPro" id="IPR038702">
    <property type="entry name" value="Na/K_ATPase_sub_beta_sf"/>
</dbReference>
<keyword evidence="14" id="KW-0732">Signal</keyword>
<evidence type="ECO:0000256" key="11">
    <source>
        <dbReference type="ARBA" id="ARBA00061967"/>
    </source>
</evidence>
<keyword evidence="16" id="KW-1185">Reference proteome</keyword>
<dbReference type="GO" id="GO:0005890">
    <property type="term" value="C:sodium:potassium-exchanging ATPase complex"/>
    <property type="evidence" value="ECO:0007669"/>
    <property type="project" value="InterPro"/>
</dbReference>
<evidence type="ECO:0000256" key="2">
    <source>
        <dbReference type="ARBA" id="ARBA00022692"/>
    </source>
</evidence>
<dbReference type="GO" id="GO:0006814">
    <property type="term" value="P:sodium ion transport"/>
    <property type="evidence" value="ECO:0007669"/>
    <property type="project" value="InterPro"/>
</dbReference>
<accession>S7QDB3</accession>
<keyword evidence="5 13" id="KW-0472">Membrane</keyword>
<dbReference type="Proteomes" id="UP000052978">
    <property type="component" value="Unassembled WGS sequence"/>
</dbReference>
<dbReference type="EMBL" id="KE164615">
    <property type="protein sequence ID" value="EPQ19197.1"/>
    <property type="molecule type" value="Genomic_DNA"/>
</dbReference>
<feature type="compositionally biased region" description="Acidic residues" evidence="12">
    <location>
        <begin position="312"/>
        <end position="332"/>
    </location>
</feature>
<dbReference type="PANTHER" id="PTHR11523:SF12">
    <property type="entry name" value="PROTEIN ATP1B4"/>
    <property type="match status" value="1"/>
</dbReference>
<evidence type="ECO:0000256" key="9">
    <source>
        <dbReference type="ARBA" id="ARBA00041325"/>
    </source>
</evidence>
<evidence type="ECO:0000256" key="10">
    <source>
        <dbReference type="ARBA" id="ARBA00042956"/>
    </source>
</evidence>
<comment type="function">
    <text evidence="6">May act as a transcriptional coregulator during muscle development through its interaction with SNW1. Has lost its ancestral function as a Na,K-ATPase beta-subunit.</text>
</comment>
<feature type="chain" id="PRO_5004543969" description="Protein ATP1B4" evidence="14">
    <location>
        <begin position="23"/>
        <end position="612"/>
    </location>
</feature>
<feature type="signal peptide" evidence="14">
    <location>
        <begin position="1"/>
        <end position="22"/>
    </location>
</feature>
<evidence type="ECO:0000256" key="1">
    <source>
        <dbReference type="ARBA" id="ARBA00005876"/>
    </source>
</evidence>
<dbReference type="InterPro" id="IPR000402">
    <property type="entry name" value="Na/K_ATPase_sub_beta"/>
</dbReference>
<dbReference type="PROSITE" id="PS00390">
    <property type="entry name" value="ATPASE_NA_K_BETA_1"/>
    <property type="match status" value="1"/>
</dbReference>
<protein>
    <recommendedName>
        <fullName evidence="8">Protein ATP1B4</fullName>
    </recommendedName>
    <alternativeName>
        <fullName evidence="10">X,K-ATPase subunit beta-m</fullName>
    </alternativeName>
    <alternativeName>
        <fullName evidence="9">X/potassium-transporting ATPase subunit beta-m</fullName>
    </alternativeName>
</protein>
<evidence type="ECO:0000256" key="13">
    <source>
        <dbReference type="SAM" id="Phobius"/>
    </source>
</evidence>